<keyword evidence="1" id="KW-0880">Kelch repeat</keyword>
<comment type="caution">
    <text evidence="4">The sequence shown here is derived from an EMBL/GenBank/DDBJ whole genome shotgun (WGS) entry which is preliminary data.</text>
</comment>
<accession>A0A9W8IPM0</accession>
<dbReference type="EMBL" id="JANBUY010000007">
    <property type="protein sequence ID" value="KAJ2868079.1"/>
    <property type="molecule type" value="Genomic_DNA"/>
</dbReference>
<evidence type="ECO:0000313" key="4">
    <source>
        <dbReference type="EMBL" id="KAJ2868079.1"/>
    </source>
</evidence>
<dbReference type="Gene3D" id="2.120.10.80">
    <property type="entry name" value="Kelch-type beta propeller"/>
    <property type="match status" value="2"/>
</dbReference>
<dbReference type="PANTHER" id="PTHR24412:SF489">
    <property type="entry name" value="RING FINGER DOMAIN AND KELCH REPEAT-CONTAINING PROTEIN DDB_G0271372"/>
    <property type="match status" value="1"/>
</dbReference>
<proteinExistence type="predicted"/>
<organism evidence="4 5">
    <name type="scientific">Coemansia aciculifera</name>
    <dbReference type="NCBI Taxonomy" id="417176"/>
    <lineage>
        <taxon>Eukaryota</taxon>
        <taxon>Fungi</taxon>
        <taxon>Fungi incertae sedis</taxon>
        <taxon>Zoopagomycota</taxon>
        <taxon>Kickxellomycotina</taxon>
        <taxon>Kickxellomycetes</taxon>
        <taxon>Kickxellales</taxon>
        <taxon>Kickxellaceae</taxon>
        <taxon>Coemansia</taxon>
    </lineage>
</organism>
<name>A0A9W8IPM0_9FUNG</name>
<evidence type="ECO:0000256" key="1">
    <source>
        <dbReference type="ARBA" id="ARBA00022441"/>
    </source>
</evidence>
<keyword evidence="2" id="KW-0677">Repeat</keyword>
<evidence type="ECO:0000256" key="3">
    <source>
        <dbReference type="SAM" id="MobiDB-lite"/>
    </source>
</evidence>
<evidence type="ECO:0008006" key="6">
    <source>
        <dbReference type="Google" id="ProtNLM"/>
    </source>
</evidence>
<feature type="compositionally biased region" description="Basic residues" evidence="3">
    <location>
        <begin position="1"/>
        <end position="13"/>
    </location>
</feature>
<keyword evidence="5" id="KW-1185">Reference proteome</keyword>
<sequence length="494" mass="51825">MGKSAKAFKRPSKHQKELKKVDKAYPGSTPPAEALAARANPALTRTAGGSVSKSKTTKLKAKVAAAKDRGSGKKADKKDYLKLFGRKISTNFFTGACLLALLSQSVHHVLAAPAPATATDTDASDSSAPGYISDATSWGFAGAMLSVPRSSIAATSVRHLALFAGGRLQNDSYSDVVDIFNRRTNKWTTARLSVARSEVSAGSLAGRYALFAGGFDSSFRPMKVVDVYDAETAQWSTISLNTPRGAPRFLDLGDTTAIIGGLSGDLQYLSRAVDYIGADLSVSNATIPSVYPQFGLAVADGDCGLGLFTSGYQNNKPGERFNDFQASNQSTLFTANASSASFSQAPAFPSPRWGAGGAAANGLFAVGGGHLFGDGSTEPLTTVVDRVDLFSASTGQWSNNPLKLSVPRDYPMVQAVGDYIVFAGGSDISKDFDILDTRSGSFIQGLQHRPALYTLRTNAAAVTIGNCLMIVAGGLVNQSRNATASVEMFNACRT</sequence>
<dbReference type="SUPFAM" id="SSF117281">
    <property type="entry name" value="Kelch motif"/>
    <property type="match status" value="2"/>
</dbReference>
<dbReference type="InterPro" id="IPR015915">
    <property type="entry name" value="Kelch-typ_b-propeller"/>
</dbReference>
<feature type="compositionally biased region" description="Low complexity" evidence="3">
    <location>
        <begin position="30"/>
        <end position="54"/>
    </location>
</feature>
<feature type="region of interest" description="Disordered" evidence="3">
    <location>
        <begin position="1"/>
        <end position="56"/>
    </location>
</feature>
<gene>
    <name evidence="4" type="ORF">GGH94_000347</name>
</gene>
<reference evidence="4" key="1">
    <citation type="submission" date="2022-07" db="EMBL/GenBank/DDBJ databases">
        <title>Phylogenomic reconstructions and comparative analyses of Kickxellomycotina fungi.</title>
        <authorList>
            <person name="Reynolds N.K."/>
            <person name="Stajich J.E."/>
            <person name="Barry K."/>
            <person name="Grigoriev I.V."/>
            <person name="Crous P."/>
            <person name="Smith M.E."/>
        </authorList>
    </citation>
    <scope>NUCLEOTIDE SEQUENCE</scope>
    <source>
        <strain evidence="4">RSA 476</strain>
    </source>
</reference>
<dbReference type="AlphaFoldDB" id="A0A9W8IPM0"/>
<evidence type="ECO:0000313" key="5">
    <source>
        <dbReference type="Proteomes" id="UP001140074"/>
    </source>
</evidence>
<protein>
    <recommendedName>
        <fullName evidence="6">Galactose oxidase</fullName>
    </recommendedName>
</protein>
<dbReference type="PANTHER" id="PTHR24412">
    <property type="entry name" value="KELCH PROTEIN"/>
    <property type="match status" value="1"/>
</dbReference>
<evidence type="ECO:0000256" key="2">
    <source>
        <dbReference type="ARBA" id="ARBA00022737"/>
    </source>
</evidence>
<feature type="compositionally biased region" description="Basic and acidic residues" evidence="3">
    <location>
        <begin position="14"/>
        <end position="23"/>
    </location>
</feature>
<dbReference type="Proteomes" id="UP001140074">
    <property type="component" value="Unassembled WGS sequence"/>
</dbReference>